<dbReference type="PROSITE" id="PS50109">
    <property type="entry name" value="HIS_KIN"/>
    <property type="match status" value="1"/>
</dbReference>
<keyword evidence="5" id="KW-0547">Nucleotide-binding</keyword>
<feature type="domain" description="PAS" evidence="12">
    <location>
        <begin position="303"/>
        <end position="347"/>
    </location>
</feature>
<reference evidence="13 14" key="1">
    <citation type="journal article" date="2011" name="J. Bacteriol.">
        <title>Draft genome sequence of the anoxygenic filamentous phototrophic bacterium Oscillochloris trichoides subsp. DG-6.</title>
        <authorList>
            <person name="Kuznetsov B.B."/>
            <person name="Ivanovsky R.N."/>
            <person name="Keppen O.I."/>
            <person name="Sukhacheva M.V."/>
            <person name="Bumazhkin B.K."/>
            <person name="Patutina E.O."/>
            <person name="Beletsky A.V."/>
            <person name="Mardanov A.V."/>
            <person name="Baslerov R.V."/>
            <person name="Panteleeva A.N."/>
            <person name="Kolganova T.V."/>
            <person name="Ravin N.V."/>
            <person name="Skryabin K.G."/>
        </authorList>
    </citation>
    <scope>NUCLEOTIDE SEQUENCE [LARGE SCALE GENOMIC DNA]</scope>
    <source>
        <strain evidence="13 14">DG-6</strain>
    </source>
</reference>
<gene>
    <name evidence="13" type="ORF">OSCT_0222</name>
</gene>
<dbReference type="SMART" id="SM00065">
    <property type="entry name" value="GAF"/>
    <property type="match status" value="1"/>
</dbReference>
<dbReference type="PROSITE" id="PS50112">
    <property type="entry name" value="PAS"/>
    <property type="match status" value="1"/>
</dbReference>
<dbReference type="Gene3D" id="3.30.565.10">
    <property type="entry name" value="Histidine kinase-like ATPase, C-terminal domain"/>
    <property type="match status" value="1"/>
</dbReference>
<dbReference type="SMART" id="SM00388">
    <property type="entry name" value="HisKA"/>
    <property type="match status" value="1"/>
</dbReference>
<dbReference type="InterPro" id="IPR029016">
    <property type="entry name" value="GAF-like_dom_sf"/>
</dbReference>
<dbReference type="Gene3D" id="1.10.287.130">
    <property type="match status" value="1"/>
</dbReference>
<dbReference type="InterPro" id="IPR003661">
    <property type="entry name" value="HisK_dim/P_dom"/>
</dbReference>
<dbReference type="GO" id="GO:0000155">
    <property type="term" value="F:phosphorelay sensor kinase activity"/>
    <property type="evidence" value="ECO:0007669"/>
    <property type="project" value="InterPro"/>
</dbReference>
<comment type="caution">
    <text evidence="13">The sequence shown here is derived from an EMBL/GenBank/DDBJ whole genome shotgun (WGS) entry which is preliminary data.</text>
</comment>
<dbReference type="SUPFAM" id="SSF55781">
    <property type="entry name" value="GAF domain-like"/>
    <property type="match status" value="1"/>
</dbReference>
<dbReference type="NCBIfam" id="TIGR00229">
    <property type="entry name" value="sensory_box"/>
    <property type="match status" value="1"/>
</dbReference>
<dbReference type="Pfam" id="PF00989">
    <property type="entry name" value="PAS"/>
    <property type="match status" value="1"/>
</dbReference>
<dbReference type="PANTHER" id="PTHR43065">
    <property type="entry name" value="SENSOR HISTIDINE KINASE"/>
    <property type="match status" value="1"/>
</dbReference>
<dbReference type="Gene3D" id="3.30.450.20">
    <property type="entry name" value="PAS domain"/>
    <property type="match status" value="1"/>
</dbReference>
<evidence type="ECO:0000256" key="9">
    <source>
        <dbReference type="PROSITE-ProRule" id="PRU00169"/>
    </source>
</evidence>
<dbReference type="InterPro" id="IPR035965">
    <property type="entry name" value="PAS-like_dom_sf"/>
</dbReference>
<evidence type="ECO:0000256" key="8">
    <source>
        <dbReference type="ARBA" id="ARBA00023012"/>
    </source>
</evidence>
<dbReference type="eggNOG" id="COG3852">
    <property type="taxonomic scope" value="Bacteria"/>
</dbReference>
<keyword evidence="7" id="KW-0067">ATP-binding</keyword>
<proteinExistence type="predicted"/>
<dbReference type="Pfam" id="PF00072">
    <property type="entry name" value="Response_reg"/>
    <property type="match status" value="1"/>
</dbReference>
<evidence type="ECO:0000259" key="11">
    <source>
        <dbReference type="PROSITE" id="PS50110"/>
    </source>
</evidence>
<dbReference type="SMART" id="SM00387">
    <property type="entry name" value="HATPase_c"/>
    <property type="match status" value="1"/>
</dbReference>
<dbReference type="CDD" id="cd00082">
    <property type="entry name" value="HisKA"/>
    <property type="match status" value="1"/>
</dbReference>
<dbReference type="InterPro" id="IPR003018">
    <property type="entry name" value="GAF"/>
</dbReference>
<dbReference type="EMBL" id="ADVR01000004">
    <property type="protein sequence ID" value="EFO81825.1"/>
    <property type="molecule type" value="Genomic_DNA"/>
</dbReference>
<evidence type="ECO:0000256" key="1">
    <source>
        <dbReference type="ARBA" id="ARBA00000085"/>
    </source>
</evidence>
<evidence type="ECO:0000256" key="6">
    <source>
        <dbReference type="ARBA" id="ARBA00022777"/>
    </source>
</evidence>
<comment type="caution">
    <text evidence="9">Lacks conserved residue(s) required for the propagation of feature annotation.</text>
</comment>
<keyword evidence="3" id="KW-0597">Phosphoprotein</keyword>
<sequence>MTEYAGRVLVIDDDQGTCNLCAQTLGAAGFAVLTTPASPSALAYLNAEMCDLVLLSVDGPQQMGMTHLSQIRVVDAAIPVLLLSRSITVPEIARMMRMGVEGLLVKPFDPIELRDVALEIITKQRDARARERVAALRPLLQVAGRLLAELDLSRLQDLIIETVRSELRADRASLMLLEEDGTHLRIVACSGLPPGITVGHRVATNQGLAGWVAQNRMCLCIDASGEVFPPHADVRGVFLEDQMTSSLAVPVLAGDQVLGVLNASKVLSGTSFSAADQDLLLLLAGQAATAITNARLYTQVAHSEARYRTLLHHANDAVLLLDAQARSILEANLALEQLSGYTRDELLHLRPPDLLPEVGSLLRVGRNGATNGHGPGETQEIETILQTRDAQPTRVAVSVSVVPYAGQQLLLVMARDISERQRITNQLLQTEKLAALGRLSASMAHEINNPLQAINNAVHLLLNRSLTDEKRQRYLEMTREEIDHLISIVQRILDFHRPSREGMRPVDLVEILDGVLSLTSTQLHTQQIELIREIDPDLPHVLAVGSHMRQVCLSLIFNAIEAMNAGGELRVRAYLVTEQEDPHTDLFTIAVERRITPPMCGPMVVVEISDTGPGIPTQDLHKIFEPFYTTRIKGTGLSLAMTYNIIEQHHGEMAVRSIPGQGATFRIRLPVAG</sequence>
<dbReference type="GO" id="GO:0005524">
    <property type="term" value="F:ATP binding"/>
    <property type="evidence" value="ECO:0007669"/>
    <property type="project" value="UniProtKB-KW"/>
</dbReference>
<evidence type="ECO:0000259" key="12">
    <source>
        <dbReference type="PROSITE" id="PS50112"/>
    </source>
</evidence>
<dbReference type="Proteomes" id="UP000054010">
    <property type="component" value="Unassembled WGS sequence"/>
</dbReference>
<dbReference type="InterPro" id="IPR005467">
    <property type="entry name" value="His_kinase_dom"/>
</dbReference>
<evidence type="ECO:0000313" key="14">
    <source>
        <dbReference type="Proteomes" id="UP000054010"/>
    </source>
</evidence>
<dbReference type="HOGENOM" id="CLU_000445_114_51_0"/>
<evidence type="ECO:0000259" key="10">
    <source>
        <dbReference type="PROSITE" id="PS50109"/>
    </source>
</evidence>
<dbReference type="SMART" id="SM00448">
    <property type="entry name" value="REC"/>
    <property type="match status" value="1"/>
</dbReference>
<dbReference type="SUPFAM" id="SSF55874">
    <property type="entry name" value="ATPase domain of HSP90 chaperone/DNA topoisomerase II/histidine kinase"/>
    <property type="match status" value="1"/>
</dbReference>
<evidence type="ECO:0000313" key="13">
    <source>
        <dbReference type="EMBL" id="EFO81825.1"/>
    </source>
</evidence>
<dbReference type="InterPro" id="IPR011006">
    <property type="entry name" value="CheY-like_superfamily"/>
</dbReference>
<name>E1IA71_9CHLR</name>
<dbReference type="PANTHER" id="PTHR43065:SF46">
    <property type="entry name" value="C4-DICARBOXYLATE TRANSPORT SENSOR PROTEIN DCTB"/>
    <property type="match status" value="1"/>
</dbReference>
<dbReference type="InterPro" id="IPR013767">
    <property type="entry name" value="PAS_fold"/>
</dbReference>
<keyword evidence="8" id="KW-0902">Two-component regulatory system</keyword>
<evidence type="ECO:0000256" key="5">
    <source>
        <dbReference type="ARBA" id="ARBA00022741"/>
    </source>
</evidence>
<protein>
    <recommendedName>
        <fullName evidence="2">histidine kinase</fullName>
        <ecNumber evidence="2">2.7.13.3</ecNumber>
    </recommendedName>
</protein>
<dbReference type="Gene3D" id="3.30.450.40">
    <property type="match status" value="1"/>
</dbReference>
<keyword evidence="6 13" id="KW-0418">Kinase</keyword>
<dbReference type="InterPro" id="IPR004358">
    <property type="entry name" value="Sig_transdc_His_kin-like_C"/>
</dbReference>
<dbReference type="SUPFAM" id="SSF52172">
    <property type="entry name" value="CheY-like"/>
    <property type="match status" value="1"/>
</dbReference>
<dbReference type="Pfam" id="PF00512">
    <property type="entry name" value="HisKA"/>
    <property type="match status" value="1"/>
</dbReference>
<comment type="catalytic activity">
    <reaction evidence="1">
        <text>ATP + protein L-histidine = ADP + protein N-phospho-L-histidine.</text>
        <dbReference type="EC" id="2.7.13.3"/>
    </reaction>
</comment>
<dbReference type="InterPro" id="IPR003594">
    <property type="entry name" value="HATPase_dom"/>
</dbReference>
<keyword evidence="4" id="KW-0808">Transferase</keyword>
<dbReference type="PRINTS" id="PR00344">
    <property type="entry name" value="BCTRLSENSOR"/>
</dbReference>
<organism evidence="13 14">
    <name type="scientific">Oscillochloris trichoides DG-6</name>
    <dbReference type="NCBI Taxonomy" id="765420"/>
    <lineage>
        <taxon>Bacteria</taxon>
        <taxon>Bacillati</taxon>
        <taxon>Chloroflexota</taxon>
        <taxon>Chloroflexia</taxon>
        <taxon>Chloroflexales</taxon>
        <taxon>Chloroflexineae</taxon>
        <taxon>Oscillochloridaceae</taxon>
        <taxon>Oscillochloris</taxon>
    </lineage>
</organism>
<dbReference type="InterPro" id="IPR036097">
    <property type="entry name" value="HisK_dim/P_sf"/>
</dbReference>
<evidence type="ECO:0000256" key="3">
    <source>
        <dbReference type="ARBA" id="ARBA00022553"/>
    </source>
</evidence>
<dbReference type="eggNOG" id="COG2203">
    <property type="taxonomic scope" value="Bacteria"/>
</dbReference>
<dbReference type="AlphaFoldDB" id="E1IA71"/>
<dbReference type="OrthoDB" id="505470at2"/>
<keyword evidence="14" id="KW-1185">Reference proteome</keyword>
<dbReference type="Gene3D" id="3.40.50.2300">
    <property type="match status" value="1"/>
</dbReference>
<dbReference type="STRING" id="765420.OSCT_0222"/>
<feature type="domain" description="Histidine kinase" evidence="10">
    <location>
        <begin position="442"/>
        <end position="673"/>
    </location>
</feature>
<evidence type="ECO:0000256" key="7">
    <source>
        <dbReference type="ARBA" id="ARBA00022840"/>
    </source>
</evidence>
<feature type="domain" description="Response regulatory" evidence="11">
    <location>
        <begin position="7"/>
        <end position="121"/>
    </location>
</feature>
<dbReference type="InterPro" id="IPR036890">
    <property type="entry name" value="HATPase_C_sf"/>
</dbReference>
<evidence type="ECO:0000256" key="4">
    <source>
        <dbReference type="ARBA" id="ARBA00022679"/>
    </source>
</evidence>
<evidence type="ECO:0000256" key="2">
    <source>
        <dbReference type="ARBA" id="ARBA00012438"/>
    </source>
</evidence>
<dbReference type="SUPFAM" id="SSF55785">
    <property type="entry name" value="PYP-like sensor domain (PAS domain)"/>
    <property type="match status" value="1"/>
</dbReference>
<dbReference type="PROSITE" id="PS50110">
    <property type="entry name" value="RESPONSE_REGULATORY"/>
    <property type="match status" value="1"/>
</dbReference>
<dbReference type="Pfam" id="PF01590">
    <property type="entry name" value="GAF"/>
    <property type="match status" value="1"/>
</dbReference>
<accession>E1IA71</accession>
<dbReference type="SMART" id="SM00091">
    <property type="entry name" value="PAS"/>
    <property type="match status" value="1"/>
</dbReference>
<dbReference type="EC" id="2.7.13.3" evidence="2"/>
<dbReference type="SUPFAM" id="SSF47384">
    <property type="entry name" value="Homodimeric domain of signal transducing histidine kinase"/>
    <property type="match status" value="1"/>
</dbReference>
<dbReference type="InterPro" id="IPR001789">
    <property type="entry name" value="Sig_transdc_resp-reg_receiver"/>
</dbReference>
<dbReference type="CDD" id="cd00130">
    <property type="entry name" value="PAS"/>
    <property type="match status" value="1"/>
</dbReference>
<dbReference type="InterPro" id="IPR000014">
    <property type="entry name" value="PAS"/>
</dbReference>
<dbReference type="Pfam" id="PF02518">
    <property type="entry name" value="HATPase_c"/>
    <property type="match status" value="1"/>
</dbReference>